<dbReference type="AlphaFoldDB" id="A0A370KAV1"/>
<dbReference type="InterPro" id="IPR051531">
    <property type="entry name" value="N-acetyltransferase"/>
</dbReference>
<dbReference type="Proteomes" id="UP000254711">
    <property type="component" value="Unassembled WGS sequence"/>
</dbReference>
<feature type="domain" description="N-acetyltransferase" evidence="1">
    <location>
        <begin position="12"/>
        <end position="148"/>
    </location>
</feature>
<sequence>MSWQSIRIETERLILRPTLAEDFEGWAALMADEENSRHIGGPQPRAVAWRGFLTMAGAWAIQGFGMFSVIEKSSGRWIGRLGPWQPEGWPGTEVGWGLLRDTWGKGYAPEGAIAAIHWAFDTLGWAEVIHTIAPDNTASQVVARKLGSTPRGPGKLPEPFQNIAVDIWGQTREEWRRRHA</sequence>
<reference evidence="2 3" key="1">
    <citation type="submission" date="2018-07" db="EMBL/GenBank/DDBJ databases">
        <title>Dyella solisilvae sp. nov., isolated from the pine and broad-leaved mixed forest soil.</title>
        <authorList>
            <person name="Gao Z."/>
            <person name="Qiu L."/>
        </authorList>
    </citation>
    <scope>NUCLEOTIDE SEQUENCE [LARGE SCALE GENOMIC DNA]</scope>
    <source>
        <strain evidence="2 3">DHG54</strain>
    </source>
</reference>
<comment type="caution">
    <text evidence="2">The sequence shown here is derived from an EMBL/GenBank/DDBJ whole genome shotgun (WGS) entry which is preliminary data.</text>
</comment>
<dbReference type="OrthoDB" id="9801656at2"/>
<dbReference type="PANTHER" id="PTHR43792:SF1">
    <property type="entry name" value="N-ACETYLTRANSFERASE DOMAIN-CONTAINING PROTEIN"/>
    <property type="match status" value="1"/>
</dbReference>
<dbReference type="RefSeq" id="WP_114823456.1">
    <property type="nucleotide sequence ID" value="NZ_QQSY01000001.1"/>
</dbReference>
<name>A0A370KAV1_9GAMM</name>
<dbReference type="GO" id="GO:0016747">
    <property type="term" value="F:acyltransferase activity, transferring groups other than amino-acyl groups"/>
    <property type="evidence" value="ECO:0007669"/>
    <property type="project" value="InterPro"/>
</dbReference>
<evidence type="ECO:0000313" key="2">
    <source>
        <dbReference type="EMBL" id="RDI99719.1"/>
    </source>
</evidence>
<keyword evidence="3" id="KW-1185">Reference proteome</keyword>
<protein>
    <submittedName>
        <fullName evidence="2">N-acetyltransferase</fullName>
    </submittedName>
</protein>
<dbReference type="Pfam" id="PF13302">
    <property type="entry name" value="Acetyltransf_3"/>
    <property type="match status" value="1"/>
</dbReference>
<dbReference type="EMBL" id="QQSY01000001">
    <property type="protein sequence ID" value="RDI99719.1"/>
    <property type="molecule type" value="Genomic_DNA"/>
</dbReference>
<evidence type="ECO:0000259" key="1">
    <source>
        <dbReference type="Pfam" id="PF13302"/>
    </source>
</evidence>
<dbReference type="Gene3D" id="3.40.630.30">
    <property type="match status" value="1"/>
</dbReference>
<dbReference type="SUPFAM" id="SSF55729">
    <property type="entry name" value="Acyl-CoA N-acyltransferases (Nat)"/>
    <property type="match status" value="1"/>
</dbReference>
<dbReference type="PANTHER" id="PTHR43792">
    <property type="entry name" value="GNAT FAMILY, PUTATIVE (AFU_ORTHOLOGUE AFUA_3G00765)-RELATED-RELATED"/>
    <property type="match status" value="1"/>
</dbReference>
<accession>A0A370KAV1</accession>
<evidence type="ECO:0000313" key="3">
    <source>
        <dbReference type="Proteomes" id="UP000254711"/>
    </source>
</evidence>
<dbReference type="InterPro" id="IPR016181">
    <property type="entry name" value="Acyl_CoA_acyltransferase"/>
</dbReference>
<organism evidence="2 3">
    <name type="scientific">Dyella solisilvae</name>
    <dbReference type="NCBI Taxonomy" id="1920168"/>
    <lineage>
        <taxon>Bacteria</taxon>
        <taxon>Pseudomonadati</taxon>
        <taxon>Pseudomonadota</taxon>
        <taxon>Gammaproteobacteria</taxon>
        <taxon>Lysobacterales</taxon>
        <taxon>Rhodanobacteraceae</taxon>
        <taxon>Dyella</taxon>
    </lineage>
</organism>
<proteinExistence type="predicted"/>
<dbReference type="InterPro" id="IPR000182">
    <property type="entry name" value="GNAT_dom"/>
</dbReference>
<gene>
    <name evidence="2" type="ORF">DVT68_02435</name>
</gene>
<keyword evidence="2" id="KW-0808">Transferase</keyword>